<protein>
    <submittedName>
        <fullName evidence="5">Uncharacterized protein</fullName>
    </submittedName>
</protein>
<organism evidence="5 6">
    <name type="scientific">Diversispora epigaea</name>
    <dbReference type="NCBI Taxonomy" id="1348612"/>
    <lineage>
        <taxon>Eukaryota</taxon>
        <taxon>Fungi</taxon>
        <taxon>Fungi incertae sedis</taxon>
        <taxon>Mucoromycota</taxon>
        <taxon>Glomeromycotina</taxon>
        <taxon>Glomeromycetes</taxon>
        <taxon>Diversisporales</taxon>
        <taxon>Diversisporaceae</taxon>
        <taxon>Diversispora</taxon>
    </lineage>
</organism>
<evidence type="ECO:0000256" key="3">
    <source>
        <dbReference type="ARBA" id="ARBA00023002"/>
    </source>
</evidence>
<sequence>MARKMSSSDELLSENLFSLKGKIALITGGGSGIGKMIAKGFVQNGCRVYIASRRKELLKKTAEELNCLRGSGECIPIEVDLNSKASCERLATEIGKGENGKLDILVNNSGMGLDTTLTDVPEIAWDKILKLNVISIFYLTIACIPLLEKASHKPYDPSRVIVIGSISGIAEGDLRGIVEATKVTSLPYNVSKAAVHNVAMNLAVNLTPRGINVNVIAPGIMITPMTNKLDILSCISEVPQGRLGNEMDMVGSALYLASRAGSWVSGVVIPVDGGTILRNKEWSMFLAKL</sequence>
<dbReference type="PRINTS" id="PR00081">
    <property type="entry name" value="GDHRDH"/>
</dbReference>
<dbReference type="PANTHER" id="PTHR43618:SF8">
    <property type="entry name" value="7ALPHA-HYDROXYSTEROID DEHYDROGENASE"/>
    <property type="match status" value="1"/>
</dbReference>
<dbReference type="EMBL" id="PQFF01000147">
    <property type="protein sequence ID" value="RHZ78783.1"/>
    <property type="molecule type" value="Genomic_DNA"/>
</dbReference>
<dbReference type="STRING" id="1348612.A0A397J110"/>
<keyword evidence="3" id="KW-0560">Oxidoreductase</keyword>
<dbReference type="InterPro" id="IPR036291">
    <property type="entry name" value="NAD(P)-bd_dom_sf"/>
</dbReference>
<proteinExistence type="inferred from homology"/>
<dbReference type="Proteomes" id="UP000266861">
    <property type="component" value="Unassembled WGS sequence"/>
</dbReference>
<name>A0A397J110_9GLOM</name>
<comment type="caution">
    <text evidence="5">The sequence shown here is derived from an EMBL/GenBank/DDBJ whole genome shotgun (WGS) entry which is preliminary data.</text>
</comment>
<dbReference type="Pfam" id="PF00106">
    <property type="entry name" value="adh_short"/>
    <property type="match status" value="1"/>
</dbReference>
<evidence type="ECO:0000256" key="2">
    <source>
        <dbReference type="ARBA" id="ARBA00022857"/>
    </source>
</evidence>
<keyword evidence="2" id="KW-0521">NADP</keyword>
<evidence type="ECO:0000313" key="5">
    <source>
        <dbReference type="EMBL" id="RHZ78783.1"/>
    </source>
</evidence>
<gene>
    <name evidence="5" type="ORF">Glove_156g99</name>
</gene>
<dbReference type="InterPro" id="IPR052178">
    <property type="entry name" value="Sec_Metab_Biosynth_SDR"/>
</dbReference>
<reference evidence="5 6" key="1">
    <citation type="submission" date="2018-08" db="EMBL/GenBank/DDBJ databases">
        <title>Genome and evolution of the arbuscular mycorrhizal fungus Diversispora epigaea (formerly Glomus versiforme) and its bacterial endosymbionts.</title>
        <authorList>
            <person name="Sun X."/>
            <person name="Fei Z."/>
            <person name="Harrison M."/>
        </authorList>
    </citation>
    <scope>NUCLEOTIDE SEQUENCE [LARGE SCALE GENOMIC DNA]</scope>
    <source>
        <strain evidence="5 6">IT104</strain>
    </source>
</reference>
<dbReference type="GO" id="GO:0016491">
    <property type="term" value="F:oxidoreductase activity"/>
    <property type="evidence" value="ECO:0007669"/>
    <property type="project" value="UniProtKB-KW"/>
</dbReference>
<evidence type="ECO:0000256" key="1">
    <source>
        <dbReference type="ARBA" id="ARBA00006484"/>
    </source>
</evidence>
<dbReference type="OrthoDB" id="294295at2759"/>
<dbReference type="FunFam" id="3.40.50.720:FF:000084">
    <property type="entry name" value="Short-chain dehydrogenase reductase"/>
    <property type="match status" value="1"/>
</dbReference>
<evidence type="ECO:0000256" key="4">
    <source>
        <dbReference type="RuleBase" id="RU000363"/>
    </source>
</evidence>
<dbReference type="InterPro" id="IPR002347">
    <property type="entry name" value="SDR_fam"/>
</dbReference>
<dbReference type="Gene3D" id="3.40.50.720">
    <property type="entry name" value="NAD(P)-binding Rossmann-like Domain"/>
    <property type="match status" value="1"/>
</dbReference>
<comment type="similarity">
    <text evidence="1 4">Belongs to the short-chain dehydrogenases/reductases (SDR) family.</text>
</comment>
<dbReference type="SUPFAM" id="SSF51735">
    <property type="entry name" value="NAD(P)-binding Rossmann-fold domains"/>
    <property type="match status" value="1"/>
</dbReference>
<dbReference type="PANTHER" id="PTHR43618">
    <property type="entry name" value="7-ALPHA-HYDROXYSTEROID DEHYDROGENASE"/>
    <property type="match status" value="1"/>
</dbReference>
<accession>A0A397J110</accession>
<evidence type="ECO:0000313" key="6">
    <source>
        <dbReference type="Proteomes" id="UP000266861"/>
    </source>
</evidence>
<dbReference type="AlphaFoldDB" id="A0A397J110"/>
<dbReference type="PRINTS" id="PR00080">
    <property type="entry name" value="SDRFAMILY"/>
</dbReference>
<keyword evidence="6" id="KW-1185">Reference proteome</keyword>